<evidence type="ECO:0000256" key="4">
    <source>
        <dbReference type="ARBA" id="ARBA00052904"/>
    </source>
</evidence>
<dbReference type="AlphaFoldDB" id="A0A6B3R6C2"/>
<comment type="catalytic activity">
    <reaction evidence="4">
        <text>a monoamide of a dicarboxylate + H2O = a dicarboxylate + NH4(+)</text>
        <dbReference type="Rhea" id="RHEA:11716"/>
        <dbReference type="ChEBI" id="CHEBI:15377"/>
        <dbReference type="ChEBI" id="CHEBI:28938"/>
        <dbReference type="ChEBI" id="CHEBI:28965"/>
        <dbReference type="ChEBI" id="CHEBI:77450"/>
        <dbReference type="EC" id="3.5.1.3"/>
    </reaction>
</comment>
<dbReference type="NCBIfam" id="NF007757">
    <property type="entry name" value="PRK10438.1"/>
    <property type="match status" value="1"/>
</dbReference>
<dbReference type="Gene3D" id="3.60.110.10">
    <property type="entry name" value="Carbon-nitrogen hydrolase"/>
    <property type="match status" value="1"/>
</dbReference>
<accession>A0A6B3R6C2</accession>
<dbReference type="EC" id="3.5.1.3" evidence="3"/>
<evidence type="ECO:0000256" key="1">
    <source>
        <dbReference type="ARBA" id="ARBA00010613"/>
    </source>
</evidence>
<protein>
    <recommendedName>
        <fullName evidence="5">Omega-amidase YafV</fullName>
        <ecNumber evidence="3">3.5.1.3</ecNumber>
    </recommendedName>
</protein>
<evidence type="ECO:0000256" key="2">
    <source>
        <dbReference type="ARBA" id="ARBA00022801"/>
    </source>
</evidence>
<dbReference type="PANTHER" id="PTHR47799:SF1">
    <property type="entry name" value="OMEGA-AMIDASE YAFV"/>
    <property type="match status" value="1"/>
</dbReference>
<proteinExistence type="inferred from homology"/>
<evidence type="ECO:0000313" key="8">
    <source>
        <dbReference type="Proteomes" id="UP000478505"/>
    </source>
</evidence>
<evidence type="ECO:0000256" key="5">
    <source>
        <dbReference type="ARBA" id="ARBA00072139"/>
    </source>
</evidence>
<dbReference type="EMBL" id="JAAIKD010000001">
    <property type="protein sequence ID" value="NEV93004.1"/>
    <property type="molecule type" value="Genomic_DNA"/>
</dbReference>
<evidence type="ECO:0000256" key="3">
    <source>
        <dbReference type="ARBA" id="ARBA00039118"/>
    </source>
</evidence>
<dbReference type="GO" id="GO:0050152">
    <property type="term" value="F:omega-amidase activity"/>
    <property type="evidence" value="ECO:0007669"/>
    <property type="project" value="UniProtKB-EC"/>
</dbReference>
<dbReference type="FunFam" id="3.60.110.10:FF:000004">
    <property type="entry name" value="Carbon-nitrogen hydrolase"/>
    <property type="match status" value="1"/>
</dbReference>
<dbReference type="GO" id="GO:0106008">
    <property type="term" value="F:2-oxoglutaramate amidase activity"/>
    <property type="evidence" value="ECO:0007669"/>
    <property type="project" value="TreeGrafter"/>
</dbReference>
<reference evidence="7 8" key="1">
    <citation type="submission" date="2020-02" db="EMBL/GenBank/DDBJ databases">
        <title>Flavobacteriaceae Psychroflexus bacterium YR1-1, complete genome.</title>
        <authorList>
            <person name="Li Y."/>
            <person name="Wu S."/>
        </authorList>
    </citation>
    <scope>NUCLEOTIDE SEQUENCE [LARGE SCALE GENOMIC DNA]</scope>
    <source>
        <strain evidence="7 8">YR1-1</strain>
    </source>
</reference>
<sequence>MSETLKVTYIQTELTWENPKANKAHFEKKLSECPSDTDLIILPEMFTTGFSMNAEANAEEVAEVLGWMKTQSKTHQAAITGSAMIKEHGKYFNRMFFVEPEGKVSAYDKKHLFTLAKEHETYTPGNQRCVVEYKGWKLCLQVCYDLRFPVWARNKDDYEVLIYVANWPEKRVSAWDILLQARAVENMSYCIGLNIIGTDGNSFPYVGHSSAYDALGKSLSEHDPEEEAIQSLTLEKSHLHQLRDKLGFLRDKDSFSIG</sequence>
<dbReference type="PANTHER" id="PTHR47799">
    <property type="entry name" value="OMEGA-AMIDASE YAFV"/>
    <property type="match status" value="1"/>
</dbReference>
<feature type="domain" description="CN hydrolase" evidence="6">
    <location>
        <begin position="5"/>
        <end position="236"/>
    </location>
</feature>
<evidence type="ECO:0000313" key="7">
    <source>
        <dbReference type="EMBL" id="NEV93004.1"/>
    </source>
</evidence>
<dbReference type="RefSeq" id="WP_164003725.1">
    <property type="nucleotide sequence ID" value="NZ_JAAIKD010000001.1"/>
</dbReference>
<dbReference type="InterPro" id="IPR003010">
    <property type="entry name" value="C-N_Hydrolase"/>
</dbReference>
<keyword evidence="8" id="KW-1185">Reference proteome</keyword>
<comment type="similarity">
    <text evidence="1">Belongs to the carbon-nitrogen hydrolase superfamily. NIT1/NIT2 family.</text>
</comment>
<dbReference type="PROSITE" id="PS50263">
    <property type="entry name" value="CN_HYDROLASE"/>
    <property type="match status" value="1"/>
</dbReference>
<comment type="caution">
    <text evidence="7">The sequence shown here is derived from an EMBL/GenBank/DDBJ whole genome shotgun (WGS) entry which is preliminary data.</text>
</comment>
<evidence type="ECO:0000259" key="6">
    <source>
        <dbReference type="PROSITE" id="PS50263"/>
    </source>
</evidence>
<dbReference type="InterPro" id="IPR036526">
    <property type="entry name" value="C-N_Hydrolase_sf"/>
</dbReference>
<dbReference type="SUPFAM" id="SSF56317">
    <property type="entry name" value="Carbon-nitrogen hydrolase"/>
    <property type="match status" value="1"/>
</dbReference>
<keyword evidence="2 7" id="KW-0378">Hydrolase</keyword>
<dbReference type="CDD" id="cd07575">
    <property type="entry name" value="Xc-1258_like"/>
    <property type="match status" value="1"/>
</dbReference>
<organism evidence="7 8">
    <name type="scientific">Psychroflexus aurantiacus</name>
    <dbReference type="NCBI Taxonomy" id="2709310"/>
    <lineage>
        <taxon>Bacteria</taxon>
        <taxon>Pseudomonadati</taxon>
        <taxon>Bacteroidota</taxon>
        <taxon>Flavobacteriia</taxon>
        <taxon>Flavobacteriales</taxon>
        <taxon>Flavobacteriaceae</taxon>
        <taxon>Psychroflexus</taxon>
    </lineage>
</organism>
<name>A0A6B3R6C2_9FLAO</name>
<gene>
    <name evidence="7" type="ORF">G3567_02435</name>
</gene>
<dbReference type="Pfam" id="PF00795">
    <property type="entry name" value="CN_hydrolase"/>
    <property type="match status" value="1"/>
</dbReference>
<dbReference type="InterPro" id="IPR052737">
    <property type="entry name" value="Omega-amidase_YafV"/>
</dbReference>
<dbReference type="Proteomes" id="UP000478505">
    <property type="component" value="Unassembled WGS sequence"/>
</dbReference>